<dbReference type="InterPro" id="IPR039008">
    <property type="entry name" value="IF_rod_dom"/>
</dbReference>
<dbReference type="STRING" id="7897.ENSLACP00000008940"/>
<evidence type="ECO:0000256" key="4">
    <source>
        <dbReference type="SAM" id="Coils"/>
    </source>
</evidence>
<evidence type="ECO:0000256" key="2">
    <source>
        <dbReference type="ARBA" id="ARBA00023054"/>
    </source>
</evidence>
<gene>
    <name evidence="7" type="primary">ZGC:92380</name>
</gene>
<reference evidence="7" key="3">
    <citation type="submission" date="2025-09" db="UniProtKB">
        <authorList>
            <consortium name="Ensembl"/>
        </authorList>
    </citation>
    <scope>IDENTIFICATION</scope>
</reference>
<dbReference type="Pfam" id="PF00038">
    <property type="entry name" value="Filament"/>
    <property type="match status" value="1"/>
</dbReference>
<dbReference type="EMBL" id="AFYH01194173">
    <property type="status" value="NOT_ANNOTATED_CDS"/>
    <property type="molecule type" value="Genomic_DNA"/>
</dbReference>
<name>H3AH19_LATCH</name>
<evidence type="ECO:0000256" key="1">
    <source>
        <dbReference type="ARBA" id="ARBA00022754"/>
    </source>
</evidence>
<dbReference type="eggNOG" id="ENOG502R8RF">
    <property type="taxonomic scope" value="Eukaryota"/>
</dbReference>
<dbReference type="InParanoid" id="H3AH19"/>
<feature type="region of interest" description="Disordered" evidence="5">
    <location>
        <begin position="1"/>
        <end position="33"/>
    </location>
</feature>
<evidence type="ECO:0000256" key="5">
    <source>
        <dbReference type="SAM" id="MobiDB-lite"/>
    </source>
</evidence>
<dbReference type="HOGENOM" id="CLU_012560_8_1_1"/>
<dbReference type="EMBL" id="AFYH01194171">
    <property type="status" value="NOT_ANNOTATED_CDS"/>
    <property type="molecule type" value="Genomic_DNA"/>
</dbReference>
<dbReference type="EMBL" id="AFYH01194172">
    <property type="status" value="NOT_ANNOTATED_CDS"/>
    <property type="molecule type" value="Genomic_DNA"/>
</dbReference>
<dbReference type="PROSITE" id="PS51842">
    <property type="entry name" value="IF_ROD_2"/>
    <property type="match status" value="1"/>
</dbReference>
<keyword evidence="8" id="KW-1185">Reference proteome</keyword>
<dbReference type="PROSITE" id="PS00226">
    <property type="entry name" value="IF_ROD_1"/>
    <property type="match status" value="1"/>
</dbReference>
<comment type="similarity">
    <text evidence="3">Belongs to the intermediate filament family.</text>
</comment>
<dbReference type="OMA" id="CRANMER"/>
<evidence type="ECO:0000256" key="3">
    <source>
        <dbReference type="RuleBase" id="RU000685"/>
    </source>
</evidence>
<dbReference type="PRINTS" id="PR01248">
    <property type="entry name" value="TYPE1KERATIN"/>
</dbReference>
<feature type="domain" description="IF rod" evidence="6">
    <location>
        <begin position="75"/>
        <end position="386"/>
    </location>
</feature>
<evidence type="ECO:0000259" key="6">
    <source>
        <dbReference type="PROSITE" id="PS51842"/>
    </source>
</evidence>
<evidence type="ECO:0000313" key="8">
    <source>
        <dbReference type="Proteomes" id="UP000008672"/>
    </source>
</evidence>
<dbReference type="GO" id="GO:0005882">
    <property type="term" value="C:intermediate filament"/>
    <property type="evidence" value="ECO:0007669"/>
    <property type="project" value="UniProtKB-KW"/>
</dbReference>
<dbReference type="Gene3D" id="1.20.5.500">
    <property type="entry name" value="Single helix bin"/>
    <property type="match status" value="1"/>
</dbReference>
<dbReference type="Proteomes" id="UP000008672">
    <property type="component" value="Unassembled WGS sequence"/>
</dbReference>
<dbReference type="GO" id="GO:0005198">
    <property type="term" value="F:structural molecule activity"/>
    <property type="evidence" value="ECO:0007669"/>
    <property type="project" value="InterPro"/>
</dbReference>
<dbReference type="Bgee" id="ENSLACG00000007895">
    <property type="expression patterns" value="Expressed in pelvic fin and 3 other cell types or tissues"/>
</dbReference>
<dbReference type="Ensembl" id="ENSLACT00000009009.1">
    <property type="protein sequence ID" value="ENSLACP00000008940.1"/>
    <property type="gene ID" value="ENSLACG00000007895.1"/>
</dbReference>
<feature type="coiled-coil region" evidence="4">
    <location>
        <begin position="86"/>
        <end position="120"/>
    </location>
</feature>
<organism evidence="7 8">
    <name type="scientific">Latimeria chalumnae</name>
    <name type="common">Coelacanth</name>
    <dbReference type="NCBI Taxonomy" id="7897"/>
    <lineage>
        <taxon>Eukaryota</taxon>
        <taxon>Metazoa</taxon>
        <taxon>Chordata</taxon>
        <taxon>Craniata</taxon>
        <taxon>Vertebrata</taxon>
        <taxon>Euteleostomi</taxon>
        <taxon>Coelacanthiformes</taxon>
        <taxon>Coelacanthidae</taxon>
        <taxon>Latimeria</taxon>
    </lineage>
</organism>
<dbReference type="EMBL" id="AFYH01194170">
    <property type="status" value="NOT_ANNOTATED_CDS"/>
    <property type="molecule type" value="Genomic_DNA"/>
</dbReference>
<keyword evidence="1 3" id="KW-0403">Intermediate filament</keyword>
<keyword evidence="2 4" id="KW-0175">Coiled coil</keyword>
<feature type="compositionally biased region" description="Polar residues" evidence="5">
    <location>
        <begin position="1"/>
        <end position="20"/>
    </location>
</feature>
<feature type="coiled-coil region" evidence="4">
    <location>
        <begin position="277"/>
        <end position="385"/>
    </location>
</feature>
<reference evidence="8" key="1">
    <citation type="submission" date="2011-08" db="EMBL/GenBank/DDBJ databases">
        <title>The draft genome of Latimeria chalumnae.</title>
        <authorList>
            <person name="Di Palma F."/>
            <person name="Alfoldi J."/>
            <person name="Johnson J."/>
            <person name="Berlin A."/>
            <person name="Gnerre S."/>
            <person name="Jaffe D."/>
            <person name="MacCallum I."/>
            <person name="Young S."/>
            <person name="Walker B.J."/>
            <person name="Lander E."/>
            <person name="Lindblad-Toh K."/>
        </authorList>
    </citation>
    <scope>NUCLEOTIDE SEQUENCE [LARGE SCALE GENOMIC DNA]</scope>
    <source>
        <strain evidence="8">Wild caught</strain>
    </source>
</reference>
<evidence type="ECO:0000313" key="7">
    <source>
        <dbReference type="Ensembl" id="ENSLACP00000008940.1"/>
    </source>
</evidence>
<dbReference type="GeneTree" id="ENSGT00940000163961"/>
<dbReference type="PANTHER" id="PTHR23239">
    <property type="entry name" value="INTERMEDIATE FILAMENT"/>
    <property type="match status" value="1"/>
</dbReference>
<accession>H3AH19</accession>
<dbReference type="InterPro" id="IPR002957">
    <property type="entry name" value="Keratin_I"/>
</dbReference>
<dbReference type="AlphaFoldDB" id="H3AH19"/>
<dbReference type="InterPro" id="IPR018039">
    <property type="entry name" value="IF_conserved"/>
</dbReference>
<protein>
    <submittedName>
        <fullName evidence="7">Zgc:92380</fullName>
    </submittedName>
</protein>
<reference evidence="7" key="2">
    <citation type="submission" date="2025-08" db="UniProtKB">
        <authorList>
            <consortium name="Ensembl"/>
        </authorList>
    </citation>
    <scope>IDENTIFICATION</scope>
</reference>
<sequence>MSKFSPSSTTYSNRSMSGKISGQRPAIPSFTASSLQGGQSIRVSLPRLMSTVRTMSTSIGDLSSRLANSNVINNEKETMQGLNDRLAGYLGRVRGLEAANRKLEEQIKELIAKKAPLEKDWSIYEIPLADLRKQVSDMILDNARLTLQIDNARLAADDFKVKHDAELAMRQGVEQDIHGLRKILDDTNLSRMQLESQIESLKEELIFLRKNHREEVDGLRAQIANSNVTVEVDAPKHQNLGETISKIRSEYEKESQKNLQDTEAWYKNKIDILKQDVAMNTQDLERSQKEATELRRQIQALEIEIQTLINENNNLEDNLRDTKQRYNAQQSDLNAALLRLEDELRQCRANMERQSVEYRNLLNVKVKLEEEIQTYRRLLEGELDRNIGSSQHSKPNRQTIKKVVVTTQEIVDGKVVSEQSKETVERE</sequence>
<dbReference type="FunFam" id="1.20.5.170:FF:000002">
    <property type="entry name" value="Type I keratin KA11"/>
    <property type="match status" value="1"/>
</dbReference>
<dbReference type="SUPFAM" id="SSF90257">
    <property type="entry name" value="Myosin rod fragments"/>
    <property type="match status" value="1"/>
</dbReference>
<feature type="coiled-coil region" evidence="4">
    <location>
        <begin position="184"/>
        <end position="229"/>
    </location>
</feature>
<dbReference type="Gene3D" id="1.20.5.1160">
    <property type="entry name" value="Vasodilator-stimulated phosphoprotein"/>
    <property type="match status" value="1"/>
</dbReference>
<dbReference type="Gene3D" id="1.20.5.170">
    <property type="match status" value="1"/>
</dbReference>
<dbReference type="SMART" id="SM01391">
    <property type="entry name" value="Filament"/>
    <property type="match status" value="1"/>
</dbReference>
<dbReference type="PANTHER" id="PTHR23239:SF358">
    <property type="entry name" value="KERATIN, TYPE I CYTOSKELETAL 18"/>
    <property type="match status" value="1"/>
</dbReference>
<proteinExistence type="inferred from homology"/>
<dbReference type="SUPFAM" id="SSF64593">
    <property type="entry name" value="Intermediate filament protein, coiled coil region"/>
    <property type="match status" value="2"/>
</dbReference>